<feature type="non-terminal residue" evidence="2">
    <location>
        <position position="73"/>
    </location>
</feature>
<evidence type="ECO:0000313" key="3">
    <source>
        <dbReference type="Proteomes" id="UP000469890"/>
    </source>
</evidence>
<evidence type="ECO:0000256" key="1">
    <source>
        <dbReference type="SAM" id="Phobius"/>
    </source>
</evidence>
<name>A0A8H4BC22_MUCCL</name>
<accession>A0A8H4BC22</accession>
<dbReference type="EMBL" id="JAAECE010000006">
    <property type="protein sequence ID" value="KAF1799499.1"/>
    <property type="molecule type" value="Genomic_DNA"/>
</dbReference>
<keyword evidence="1" id="KW-0472">Membrane</keyword>
<reference evidence="2 3" key="1">
    <citation type="submission" date="2019-09" db="EMBL/GenBank/DDBJ databases">
        <authorList>
            <consortium name="DOE Joint Genome Institute"/>
            <person name="Mondo S.J."/>
            <person name="Navarro-Mendoza M.I."/>
            <person name="Perez-Arques C."/>
            <person name="Panchal S."/>
            <person name="Nicolas F.E."/>
            <person name="Ganguly P."/>
            <person name="Pangilinan J."/>
            <person name="Grigoriev I."/>
            <person name="Heitman J."/>
            <person name="Sanya K."/>
            <person name="Garre V."/>
        </authorList>
    </citation>
    <scope>NUCLEOTIDE SEQUENCE [LARGE SCALE GENOMIC DNA]</scope>
    <source>
        <strain evidence="2 3">MU402</strain>
    </source>
</reference>
<dbReference type="Proteomes" id="UP000469890">
    <property type="component" value="Unassembled WGS sequence"/>
</dbReference>
<organism evidence="2 3">
    <name type="scientific">Mucor circinelloides f. lusitanicus</name>
    <name type="common">Mucor racemosus var. lusitanicus</name>
    <dbReference type="NCBI Taxonomy" id="29924"/>
    <lineage>
        <taxon>Eukaryota</taxon>
        <taxon>Fungi</taxon>
        <taxon>Fungi incertae sedis</taxon>
        <taxon>Mucoromycota</taxon>
        <taxon>Mucoromycotina</taxon>
        <taxon>Mucoromycetes</taxon>
        <taxon>Mucorales</taxon>
        <taxon>Mucorineae</taxon>
        <taxon>Mucoraceae</taxon>
        <taxon>Mucor</taxon>
    </lineage>
</organism>
<keyword evidence="1" id="KW-0812">Transmembrane</keyword>
<dbReference type="AlphaFoldDB" id="A0A8H4BC22"/>
<evidence type="ECO:0000313" key="2">
    <source>
        <dbReference type="EMBL" id="KAF1799499.1"/>
    </source>
</evidence>
<gene>
    <name evidence="2" type="ORF">FB192DRAFT_1387075</name>
</gene>
<protein>
    <submittedName>
        <fullName evidence="2">Uncharacterized protein</fullName>
    </submittedName>
</protein>
<keyword evidence="1" id="KW-1133">Transmembrane helix</keyword>
<sequence length="73" mass="8763">MILWKRLSCLSSCLALSYCVSSRNMVCLFLSVHSSTIDSFFRIRAFLFCYFPFFLWFFEPHPPFFVVWMCLLL</sequence>
<proteinExistence type="predicted"/>
<feature type="transmembrane region" description="Helical" evidence="1">
    <location>
        <begin position="45"/>
        <end position="71"/>
    </location>
</feature>
<comment type="caution">
    <text evidence="2">The sequence shown here is derived from an EMBL/GenBank/DDBJ whole genome shotgun (WGS) entry which is preliminary data.</text>
</comment>